<dbReference type="EMBL" id="VDFQ02000004">
    <property type="protein sequence ID" value="KAA1422325.1"/>
    <property type="molecule type" value="Genomic_DNA"/>
</dbReference>
<feature type="compositionally biased region" description="Basic and acidic residues" evidence="1">
    <location>
        <begin position="268"/>
        <end position="313"/>
    </location>
</feature>
<keyword evidence="2" id="KW-0812">Transmembrane</keyword>
<sequence length="349" mass="36091">MSRHDPVAHDDGLVDELLAGRVPDDPIFAGLAAWRTSLAEMEAPPLPVAAVALAEPAAPSSLGSSCRAARHARSPRRASRVRRAAAVTVGAALLLSMGIGQAVAGSPVAPIRYVVSQAVGLGDGMASPTASDVPRSQAPSSTSATAPNTGRAEVGTLEPTDAAQKPPSHGSSGPSDSSGGKGKDDASEVEPAPAPKPGKDTDEPTTKPPRSPEKQDDDPPPASPTPPKPPRTEAPDKTPAPSKPPAEGSKPPKGGYDWWDRDDDDDDGRGWGRDRDREPDTKDPGSRDPSTRDSDDKDAEGKGTGRDSGRDSRGQTPGPVEEEPGGTSTGDSARDSSYDWIWKLLNAVD</sequence>
<feature type="compositionally biased region" description="Low complexity" evidence="1">
    <location>
        <begin position="134"/>
        <end position="149"/>
    </location>
</feature>
<feature type="compositionally biased region" description="Low complexity" evidence="1">
    <location>
        <begin position="165"/>
        <end position="178"/>
    </location>
</feature>
<feature type="compositionally biased region" description="Basic and acidic residues" evidence="1">
    <location>
        <begin position="197"/>
        <end position="214"/>
    </location>
</feature>
<organism evidence="3 4">
    <name type="scientific">Mumia zhuanghuii</name>
    <dbReference type="NCBI Taxonomy" id="2585211"/>
    <lineage>
        <taxon>Bacteria</taxon>
        <taxon>Bacillati</taxon>
        <taxon>Actinomycetota</taxon>
        <taxon>Actinomycetes</taxon>
        <taxon>Propionibacteriales</taxon>
        <taxon>Nocardioidaceae</taxon>
        <taxon>Mumia</taxon>
    </lineage>
</organism>
<keyword evidence="2" id="KW-0472">Membrane</keyword>
<evidence type="ECO:0000256" key="1">
    <source>
        <dbReference type="SAM" id="MobiDB-lite"/>
    </source>
</evidence>
<comment type="caution">
    <text evidence="3">The sequence shown here is derived from an EMBL/GenBank/DDBJ whole genome shotgun (WGS) entry which is preliminary data.</text>
</comment>
<feature type="compositionally biased region" description="Pro residues" evidence="1">
    <location>
        <begin position="220"/>
        <end position="229"/>
    </location>
</feature>
<feature type="region of interest" description="Disordered" evidence="1">
    <location>
        <begin position="125"/>
        <end position="339"/>
    </location>
</feature>
<dbReference type="RefSeq" id="WP_149770276.1">
    <property type="nucleotide sequence ID" value="NZ_VDFQ02000004.1"/>
</dbReference>
<gene>
    <name evidence="3" type="ORF">FE697_014290</name>
</gene>
<keyword evidence="2" id="KW-1133">Transmembrane helix</keyword>
<name>A0A5Q6RWD9_9ACTN</name>
<feature type="transmembrane region" description="Helical" evidence="2">
    <location>
        <begin position="84"/>
        <end position="104"/>
    </location>
</feature>
<reference evidence="3 4" key="1">
    <citation type="submission" date="2019-09" db="EMBL/GenBank/DDBJ databases">
        <title>Mumia zhuanghuii sp. nov. isolated from the intestinal contents of plateau pika (Ochotona curzoniae) in the Qinghai-Tibet plateau of China.</title>
        <authorList>
            <person name="Tian Z."/>
        </authorList>
    </citation>
    <scope>NUCLEOTIDE SEQUENCE [LARGE SCALE GENOMIC DNA]</scope>
    <source>
        <strain evidence="4">350</strain>
    </source>
</reference>
<evidence type="ECO:0000313" key="4">
    <source>
        <dbReference type="Proteomes" id="UP000307768"/>
    </source>
</evidence>
<dbReference type="AlphaFoldDB" id="A0A5Q6RWD9"/>
<protein>
    <submittedName>
        <fullName evidence="3">Uncharacterized protein</fullName>
    </submittedName>
</protein>
<dbReference type="OrthoDB" id="10006589at2"/>
<evidence type="ECO:0000313" key="3">
    <source>
        <dbReference type="EMBL" id="KAA1422325.1"/>
    </source>
</evidence>
<dbReference type="Proteomes" id="UP000307768">
    <property type="component" value="Unassembled WGS sequence"/>
</dbReference>
<accession>A0A5Q6RWD9</accession>
<proteinExistence type="predicted"/>
<evidence type="ECO:0000256" key="2">
    <source>
        <dbReference type="SAM" id="Phobius"/>
    </source>
</evidence>